<evidence type="ECO:0000259" key="11">
    <source>
        <dbReference type="PROSITE" id="PS01124"/>
    </source>
</evidence>
<sequence>MKTLLIVEDEKMIRHGIAVMADRSSVEIDEIIECKNGQEAFEILNRRDIDLMFTDIRMPKMDGIELVKETDELKHPPLIVVISGYDDFNYAVEMMKHNVKDYLLKPIKRDQLERVLKDMDRLITDEKEQRKVEVSGFISQLKNYIQNPDGRNNQALKSQFDKVFADQRLTALFFAGSMKELIEPTEPVCFETGGQYLSILPVDRIKSLDFHNSFVGISQPFTGLEGCISAVSEAFAARRHAFLYHLSSHVWSEETDYDQGEKTKDGLASQFVQQFPTERMDKAVANIENLFFQAEHGKIREKDIIDLVYEIENELEKAYKNILTGQQQNLFERRSPFYYKDASEYLTDFTIWMEQLKRCLLEQRGADQNRGKILEATDYMKTHFRENLNMAMVSNYVSMNYSLFSITFKEYTGINFVNYLKNLRINEAKHLLETTEEKVLDIGYQVGYENDKHFLKTFKSICGVSPTEYRKNFEFKKIDKHD</sequence>
<feature type="domain" description="Response regulatory" evidence="12">
    <location>
        <begin position="3"/>
        <end position="120"/>
    </location>
</feature>
<evidence type="ECO:0000256" key="8">
    <source>
        <dbReference type="ARBA" id="ARBA00023163"/>
    </source>
</evidence>
<dbReference type="AlphaFoldDB" id="A0A7M2RFI1"/>
<evidence type="ECO:0000256" key="2">
    <source>
        <dbReference type="ARBA" id="ARBA00018672"/>
    </source>
</evidence>
<dbReference type="CDD" id="cd17536">
    <property type="entry name" value="REC_YesN-like"/>
    <property type="match status" value="1"/>
</dbReference>
<dbReference type="Proteomes" id="UP000593601">
    <property type="component" value="Chromosome"/>
</dbReference>
<dbReference type="InterPro" id="IPR018062">
    <property type="entry name" value="HTH_AraC-typ_CS"/>
</dbReference>
<evidence type="ECO:0000256" key="5">
    <source>
        <dbReference type="ARBA" id="ARBA00023012"/>
    </source>
</evidence>
<evidence type="ECO:0000256" key="7">
    <source>
        <dbReference type="ARBA" id="ARBA00023125"/>
    </source>
</evidence>
<dbReference type="Pfam" id="PF00072">
    <property type="entry name" value="Response_reg"/>
    <property type="match status" value="1"/>
</dbReference>
<feature type="domain" description="HTH araC/xylS-type" evidence="11">
    <location>
        <begin position="374"/>
        <end position="472"/>
    </location>
</feature>
<dbReference type="InterPro" id="IPR020449">
    <property type="entry name" value="Tscrpt_reg_AraC-type_HTH"/>
</dbReference>
<dbReference type="InterPro" id="IPR011006">
    <property type="entry name" value="CheY-like_superfamily"/>
</dbReference>
<evidence type="ECO:0000256" key="4">
    <source>
        <dbReference type="ARBA" id="ARBA00022553"/>
    </source>
</evidence>
<accession>A0A7M2RFI1</accession>
<feature type="modified residue" description="4-aspartylphosphate" evidence="10">
    <location>
        <position position="55"/>
    </location>
</feature>
<dbReference type="SUPFAM" id="SSF52172">
    <property type="entry name" value="CheY-like"/>
    <property type="match status" value="1"/>
</dbReference>
<dbReference type="PANTHER" id="PTHR42713:SF3">
    <property type="entry name" value="TRANSCRIPTIONAL REGULATORY PROTEIN HPTR"/>
    <property type="match status" value="1"/>
</dbReference>
<dbReference type="PROSITE" id="PS00041">
    <property type="entry name" value="HTH_ARAC_FAMILY_1"/>
    <property type="match status" value="1"/>
</dbReference>
<evidence type="ECO:0000256" key="10">
    <source>
        <dbReference type="PROSITE-ProRule" id="PRU00169"/>
    </source>
</evidence>
<dbReference type="KEGG" id="bliq:INP51_09870"/>
<evidence type="ECO:0000259" key="12">
    <source>
        <dbReference type="PROSITE" id="PS50110"/>
    </source>
</evidence>
<proteinExistence type="predicted"/>
<evidence type="ECO:0000313" key="14">
    <source>
        <dbReference type="Proteomes" id="UP000593601"/>
    </source>
</evidence>
<dbReference type="Gene3D" id="3.40.50.2300">
    <property type="match status" value="1"/>
</dbReference>
<dbReference type="Pfam" id="PF12833">
    <property type="entry name" value="HTH_18"/>
    <property type="match status" value="1"/>
</dbReference>
<evidence type="ECO:0000256" key="6">
    <source>
        <dbReference type="ARBA" id="ARBA00023015"/>
    </source>
</evidence>
<dbReference type="Gene3D" id="1.10.10.60">
    <property type="entry name" value="Homeodomain-like"/>
    <property type="match status" value="2"/>
</dbReference>
<dbReference type="PANTHER" id="PTHR42713">
    <property type="entry name" value="HISTIDINE KINASE-RELATED"/>
    <property type="match status" value="1"/>
</dbReference>
<name>A0A7M2RFI1_9FIRM</name>
<protein>
    <recommendedName>
        <fullName evidence="2">Stage 0 sporulation protein A homolog</fullName>
    </recommendedName>
</protein>
<reference evidence="13 14" key="1">
    <citation type="submission" date="2020-10" db="EMBL/GenBank/DDBJ databases">
        <title>Blautia liquoris sp.nov., isolated from the mud in a fermentation cellar used for the production of Chinese strong-flavoured liquor.</title>
        <authorList>
            <person name="Lu L."/>
        </authorList>
    </citation>
    <scope>NUCLEOTIDE SEQUENCE [LARGE SCALE GENOMIC DNA]</scope>
    <source>
        <strain evidence="13 14">LZLJ-3</strain>
    </source>
</reference>
<dbReference type="InterPro" id="IPR018060">
    <property type="entry name" value="HTH_AraC"/>
</dbReference>
<gene>
    <name evidence="13" type="ORF">INP51_09870</name>
</gene>
<dbReference type="RefSeq" id="WP_193734689.1">
    <property type="nucleotide sequence ID" value="NZ_CP063304.1"/>
</dbReference>
<keyword evidence="4 10" id="KW-0597">Phosphoprotein</keyword>
<dbReference type="InterPro" id="IPR001789">
    <property type="entry name" value="Sig_transdc_resp-reg_receiver"/>
</dbReference>
<evidence type="ECO:0000256" key="3">
    <source>
        <dbReference type="ARBA" id="ARBA00022490"/>
    </source>
</evidence>
<keyword evidence="7" id="KW-0238">DNA-binding</keyword>
<evidence type="ECO:0000256" key="1">
    <source>
        <dbReference type="ARBA" id="ARBA00004496"/>
    </source>
</evidence>
<keyword evidence="6" id="KW-0805">Transcription regulation</keyword>
<dbReference type="PRINTS" id="PR00032">
    <property type="entry name" value="HTHARAC"/>
</dbReference>
<dbReference type="SUPFAM" id="SSF46689">
    <property type="entry name" value="Homeodomain-like"/>
    <property type="match status" value="2"/>
</dbReference>
<organism evidence="13 14">
    <name type="scientific">Blautia liquoris</name>
    <dbReference type="NCBI Taxonomy" id="2779518"/>
    <lineage>
        <taxon>Bacteria</taxon>
        <taxon>Bacillati</taxon>
        <taxon>Bacillota</taxon>
        <taxon>Clostridia</taxon>
        <taxon>Lachnospirales</taxon>
        <taxon>Lachnospiraceae</taxon>
        <taxon>Blautia</taxon>
    </lineage>
</organism>
<comment type="subcellular location">
    <subcellularLocation>
        <location evidence="1">Cytoplasm</location>
    </subcellularLocation>
</comment>
<dbReference type="InterPro" id="IPR009057">
    <property type="entry name" value="Homeodomain-like_sf"/>
</dbReference>
<dbReference type="GO" id="GO:0000160">
    <property type="term" value="P:phosphorelay signal transduction system"/>
    <property type="evidence" value="ECO:0007669"/>
    <property type="project" value="UniProtKB-KW"/>
</dbReference>
<keyword evidence="8" id="KW-0804">Transcription</keyword>
<dbReference type="InterPro" id="IPR051552">
    <property type="entry name" value="HptR"/>
</dbReference>
<dbReference type="GO" id="GO:0043565">
    <property type="term" value="F:sequence-specific DNA binding"/>
    <property type="evidence" value="ECO:0007669"/>
    <property type="project" value="InterPro"/>
</dbReference>
<dbReference type="SMART" id="SM00448">
    <property type="entry name" value="REC"/>
    <property type="match status" value="1"/>
</dbReference>
<keyword evidence="14" id="KW-1185">Reference proteome</keyword>
<dbReference type="SMART" id="SM00342">
    <property type="entry name" value="HTH_ARAC"/>
    <property type="match status" value="1"/>
</dbReference>
<dbReference type="PROSITE" id="PS01124">
    <property type="entry name" value="HTH_ARAC_FAMILY_2"/>
    <property type="match status" value="1"/>
</dbReference>
<dbReference type="GO" id="GO:0005737">
    <property type="term" value="C:cytoplasm"/>
    <property type="evidence" value="ECO:0007669"/>
    <property type="project" value="UniProtKB-SubCell"/>
</dbReference>
<keyword evidence="3" id="KW-0963">Cytoplasm</keyword>
<dbReference type="EMBL" id="CP063304">
    <property type="protein sequence ID" value="QOV18327.1"/>
    <property type="molecule type" value="Genomic_DNA"/>
</dbReference>
<dbReference type="GO" id="GO:0003700">
    <property type="term" value="F:DNA-binding transcription factor activity"/>
    <property type="evidence" value="ECO:0007669"/>
    <property type="project" value="InterPro"/>
</dbReference>
<comment type="function">
    <text evidence="9">May play the central regulatory role in sporulation. It may be an element of the effector pathway responsible for the activation of sporulation genes in response to nutritional stress. Spo0A may act in concert with spo0H (a sigma factor) to control the expression of some genes that are critical to the sporulation process.</text>
</comment>
<evidence type="ECO:0000256" key="9">
    <source>
        <dbReference type="ARBA" id="ARBA00024867"/>
    </source>
</evidence>
<keyword evidence="5" id="KW-0902">Two-component regulatory system</keyword>
<evidence type="ECO:0000313" key="13">
    <source>
        <dbReference type="EMBL" id="QOV18327.1"/>
    </source>
</evidence>
<dbReference type="PROSITE" id="PS50110">
    <property type="entry name" value="RESPONSE_REGULATORY"/>
    <property type="match status" value="1"/>
</dbReference>